<keyword evidence="5" id="KW-1185">Reference proteome</keyword>
<dbReference type="PANTHER" id="PTHR43649">
    <property type="entry name" value="ARABINOSE-BINDING PROTEIN-RELATED"/>
    <property type="match status" value="1"/>
</dbReference>
<evidence type="ECO:0000256" key="3">
    <source>
        <dbReference type="SAM" id="SignalP"/>
    </source>
</evidence>
<sequence length="542" mass="59594">MKKKLTASTVIVALAGSLLAGCQIAGKDEGSASPSPAAGNNTAAAGTAAPPSSGPVKLSYWVAMPADAARSLKNFNEALVYQEMEKRTGVKIDFMHPAVGSETEQFNLMIASGKLPDIIENDFTRYPGGPEKAISDKVLIKLNDVIDKYAPNLKKFLNEHPNFKKEIVTDDGSIYVFPGIGIGNNAVSSGLVLRKDWLNDLGLAVPETMDEWTNVLRQFKEKKGSKAPFTLRLADLNKELFNGAYGIGWEFYMDNGKVKYGPYEAGYKDYLTQMSAWYKEGLIDPDFATQDAKSLDAKITNNTAGALTTAVGGGIGKYLNAMQDKDPKYDLVGAPYPVLRKGDEPKFINKPYEYRGGGSAGITTSNKNVAETAKWLDYFYSDEGHMLKSFGVEGQTYNMVNGYPKYTDLITKNPDKLSIGEAMGKYLRVAQPSPGLVGDDRYADQYFALPQQKEASAIFSKHQKNADAILLPRITQTPEEASELSSIMAEVNTYQSEMFLKFVMGAEPIGNFDKYKSQLKSLKIERAIELKQAALERYNKRK</sequence>
<reference evidence="4 5" key="1">
    <citation type="submission" date="2019-02" db="EMBL/GenBank/DDBJ databases">
        <title>Paenibacillus sp. nov., isolated from surface-sterilized tissue of Thalictrum simplex L.</title>
        <authorList>
            <person name="Tuo L."/>
        </authorList>
    </citation>
    <scope>NUCLEOTIDE SEQUENCE [LARGE SCALE GENOMIC DNA]</scope>
    <source>
        <strain evidence="4 5">N2SHLJ1</strain>
    </source>
</reference>
<comment type="caution">
    <text evidence="4">The sequence shown here is derived from an EMBL/GenBank/DDBJ whole genome shotgun (WGS) entry which is preliminary data.</text>
</comment>
<feature type="region of interest" description="Disordered" evidence="2">
    <location>
        <begin position="29"/>
        <end position="53"/>
    </location>
</feature>
<dbReference type="RefSeq" id="WP_131016330.1">
    <property type="nucleotide sequence ID" value="NZ_SIRE01000020.1"/>
</dbReference>
<dbReference type="EMBL" id="SIRE01000020">
    <property type="protein sequence ID" value="TBL73924.1"/>
    <property type="molecule type" value="Genomic_DNA"/>
</dbReference>
<feature type="compositionally biased region" description="Low complexity" evidence="2">
    <location>
        <begin position="31"/>
        <end position="53"/>
    </location>
</feature>
<protein>
    <submittedName>
        <fullName evidence="4">Extracellular solute-binding protein</fullName>
    </submittedName>
</protein>
<feature type="chain" id="PRO_5039101869" evidence="3">
    <location>
        <begin position="21"/>
        <end position="542"/>
    </location>
</feature>
<dbReference type="AlphaFoldDB" id="A0A4V2J3M6"/>
<evidence type="ECO:0000313" key="4">
    <source>
        <dbReference type="EMBL" id="TBL73924.1"/>
    </source>
</evidence>
<evidence type="ECO:0000256" key="1">
    <source>
        <dbReference type="ARBA" id="ARBA00022729"/>
    </source>
</evidence>
<dbReference type="PROSITE" id="PS51257">
    <property type="entry name" value="PROKAR_LIPOPROTEIN"/>
    <property type="match status" value="1"/>
</dbReference>
<proteinExistence type="predicted"/>
<organism evidence="4 5">
    <name type="scientific">Paenibacillus thalictri</name>
    <dbReference type="NCBI Taxonomy" id="2527873"/>
    <lineage>
        <taxon>Bacteria</taxon>
        <taxon>Bacillati</taxon>
        <taxon>Bacillota</taxon>
        <taxon>Bacilli</taxon>
        <taxon>Bacillales</taxon>
        <taxon>Paenibacillaceae</taxon>
        <taxon>Paenibacillus</taxon>
    </lineage>
</organism>
<gene>
    <name evidence="4" type="ORF">EYB31_25820</name>
</gene>
<name>A0A4V2J3M6_9BACL</name>
<dbReference type="SUPFAM" id="SSF53850">
    <property type="entry name" value="Periplasmic binding protein-like II"/>
    <property type="match status" value="1"/>
</dbReference>
<dbReference type="InterPro" id="IPR050490">
    <property type="entry name" value="Bact_solute-bd_prot1"/>
</dbReference>
<dbReference type="OrthoDB" id="9787283at2"/>
<evidence type="ECO:0000256" key="2">
    <source>
        <dbReference type="SAM" id="MobiDB-lite"/>
    </source>
</evidence>
<dbReference type="Proteomes" id="UP000293142">
    <property type="component" value="Unassembled WGS sequence"/>
</dbReference>
<feature type="signal peptide" evidence="3">
    <location>
        <begin position="1"/>
        <end position="20"/>
    </location>
</feature>
<evidence type="ECO:0000313" key="5">
    <source>
        <dbReference type="Proteomes" id="UP000293142"/>
    </source>
</evidence>
<keyword evidence="1 3" id="KW-0732">Signal</keyword>
<dbReference type="Gene3D" id="3.40.190.10">
    <property type="entry name" value="Periplasmic binding protein-like II"/>
    <property type="match status" value="2"/>
</dbReference>
<dbReference type="PANTHER" id="PTHR43649:SF33">
    <property type="entry name" value="POLYGALACTURONAN_RHAMNOGALACTURONAN-BINDING PROTEIN YTCQ"/>
    <property type="match status" value="1"/>
</dbReference>
<accession>A0A4V2J3M6</accession>